<gene>
    <name evidence="3" type="ORF">BCR41DRAFT_222402</name>
</gene>
<dbReference type="GO" id="GO:0008270">
    <property type="term" value="F:zinc ion binding"/>
    <property type="evidence" value="ECO:0007669"/>
    <property type="project" value="UniProtKB-KW"/>
</dbReference>
<proteinExistence type="predicted"/>
<organism evidence="3 4">
    <name type="scientific">Lobosporangium transversale</name>
    <dbReference type="NCBI Taxonomy" id="64571"/>
    <lineage>
        <taxon>Eukaryota</taxon>
        <taxon>Fungi</taxon>
        <taxon>Fungi incertae sedis</taxon>
        <taxon>Mucoromycota</taxon>
        <taxon>Mortierellomycotina</taxon>
        <taxon>Mortierellomycetes</taxon>
        <taxon>Mortierellales</taxon>
        <taxon>Mortierellaceae</taxon>
        <taxon>Lobosporangium</taxon>
    </lineage>
</organism>
<comment type="caution">
    <text evidence="3">The sequence shown here is derived from an EMBL/GenBank/DDBJ whole genome shotgun (WGS) entry which is preliminary data.</text>
</comment>
<dbReference type="InterPro" id="IPR036236">
    <property type="entry name" value="Znf_C2H2_sf"/>
</dbReference>
<evidence type="ECO:0000256" key="1">
    <source>
        <dbReference type="PROSITE-ProRule" id="PRU00042"/>
    </source>
</evidence>
<dbReference type="InParanoid" id="A0A1Y2GX69"/>
<keyword evidence="4" id="KW-1185">Reference proteome</keyword>
<dbReference type="PROSITE" id="PS00028">
    <property type="entry name" value="ZINC_FINGER_C2H2_1"/>
    <property type="match status" value="1"/>
</dbReference>
<evidence type="ECO:0000313" key="3">
    <source>
        <dbReference type="EMBL" id="ORZ26414.1"/>
    </source>
</evidence>
<evidence type="ECO:0000313" key="4">
    <source>
        <dbReference type="Proteomes" id="UP000193648"/>
    </source>
</evidence>
<dbReference type="RefSeq" id="XP_021884179.1">
    <property type="nucleotide sequence ID" value="XM_022020016.1"/>
</dbReference>
<keyword evidence="1" id="KW-0862">Zinc</keyword>
<dbReference type="OrthoDB" id="2439141at2759"/>
<dbReference type="GeneID" id="33561860"/>
<name>A0A1Y2GX69_9FUNG</name>
<dbReference type="EMBL" id="MCFF01000007">
    <property type="protein sequence ID" value="ORZ26414.1"/>
    <property type="molecule type" value="Genomic_DNA"/>
</dbReference>
<dbReference type="SUPFAM" id="SSF57667">
    <property type="entry name" value="beta-beta-alpha zinc fingers"/>
    <property type="match status" value="1"/>
</dbReference>
<dbReference type="SMART" id="SM00355">
    <property type="entry name" value="ZnF_C2H2"/>
    <property type="match status" value="2"/>
</dbReference>
<protein>
    <recommendedName>
        <fullName evidence="2">C2H2-type domain-containing protein</fullName>
    </recommendedName>
</protein>
<accession>A0A1Y2GX69</accession>
<feature type="domain" description="C2H2-type" evidence="2">
    <location>
        <begin position="25"/>
        <end position="53"/>
    </location>
</feature>
<reference evidence="3 4" key="1">
    <citation type="submission" date="2016-07" db="EMBL/GenBank/DDBJ databases">
        <title>Pervasive Adenine N6-methylation of Active Genes in Fungi.</title>
        <authorList>
            <consortium name="DOE Joint Genome Institute"/>
            <person name="Mondo S.J."/>
            <person name="Dannebaum R.O."/>
            <person name="Kuo R.C."/>
            <person name="Labutti K."/>
            <person name="Haridas S."/>
            <person name="Kuo A."/>
            <person name="Salamov A."/>
            <person name="Ahrendt S.R."/>
            <person name="Lipzen A."/>
            <person name="Sullivan W."/>
            <person name="Andreopoulos W.B."/>
            <person name="Clum A."/>
            <person name="Lindquist E."/>
            <person name="Daum C."/>
            <person name="Ramamoorthy G.K."/>
            <person name="Gryganskyi A."/>
            <person name="Culley D."/>
            <person name="Magnuson J.K."/>
            <person name="James T.Y."/>
            <person name="O'Malley M.A."/>
            <person name="Stajich J.E."/>
            <person name="Spatafora J.W."/>
            <person name="Visel A."/>
            <person name="Grigoriev I.V."/>
        </authorList>
    </citation>
    <scope>NUCLEOTIDE SEQUENCE [LARGE SCALE GENOMIC DNA]</scope>
    <source>
        <strain evidence="3 4">NRRL 3116</strain>
    </source>
</reference>
<dbReference type="Gene3D" id="3.30.160.60">
    <property type="entry name" value="Classic Zinc Finger"/>
    <property type="match status" value="1"/>
</dbReference>
<keyword evidence="1" id="KW-0479">Metal-binding</keyword>
<dbReference type="AlphaFoldDB" id="A0A1Y2GX69"/>
<dbReference type="InterPro" id="IPR013087">
    <property type="entry name" value="Znf_C2H2_type"/>
</dbReference>
<dbReference type="Proteomes" id="UP000193648">
    <property type="component" value="Unassembled WGS sequence"/>
</dbReference>
<evidence type="ECO:0000259" key="2">
    <source>
        <dbReference type="PROSITE" id="PS50157"/>
    </source>
</evidence>
<keyword evidence="1" id="KW-0863">Zinc-finger</keyword>
<sequence length="229" mass="25180">MKVSLLDNVVDGSQGVLDTTEGDKHVCLLCGKVMKSLGSLRKHKHESHDGSKNRIHPLKCSWCPSSFGSRPGLSKHLGRCTGLSELSYPLPCPHCGHECASVKQMCAHSCDCLSWKQDSDSEEQALVEFEKELVDITKHAATARCSQEIFEPAELRLEDGSRAFALLLTSGTKRLQSGSVAYVRPLKRRCESEVKDVELEVALKAHRYGGLVNGEDFKVAESGDVQKSR</sequence>
<dbReference type="PROSITE" id="PS50157">
    <property type="entry name" value="ZINC_FINGER_C2H2_2"/>
    <property type="match status" value="1"/>
</dbReference>